<dbReference type="AlphaFoldDB" id="A0A1G2G192"/>
<organism evidence="1 2">
    <name type="scientific">Candidatus Ryanbacteria bacterium RIFCSPHIGHO2_01_FULL_45_22</name>
    <dbReference type="NCBI Taxonomy" id="1802114"/>
    <lineage>
        <taxon>Bacteria</taxon>
        <taxon>Candidatus Ryaniibacteriota</taxon>
    </lineage>
</organism>
<dbReference type="Pfam" id="PF10049">
    <property type="entry name" value="DUF2283"/>
    <property type="match status" value="1"/>
</dbReference>
<name>A0A1G2G192_9BACT</name>
<comment type="caution">
    <text evidence="1">The sequence shown here is derived from an EMBL/GenBank/DDBJ whole genome shotgun (WGS) entry which is preliminary data.</text>
</comment>
<evidence type="ECO:0000313" key="1">
    <source>
        <dbReference type="EMBL" id="OGZ43630.1"/>
    </source>
</evidence>
<evidence type="ECO:0000313" key="2">
    <source>
        <dbReference type="Proteomes" id="UP000177480"/>
    </source>
</evidence>
<evidence type="ECO:0008006" key="3">
    <source>
        <dbReference type="Google" id="ProtNLM"/>
    </source>
</evidence>
<dbReference type="Proteomes" id="UP000177480">
    <property type="component" value="Unassembled WGS sequence"/>
</dbReference>
<reference evidence="1 2" key="1">
    <citation type="journal article" date="2016" name="Nat. Commun.">
        <title>Thousands of microbial genomes shed light on interconnected biogeochemical processes in an aquifer system.</title>
        <authorList>
            <person name="Anantharaman K."/>
            <person name="Brown C.T."/>
            <person name="Hug L.A."/>
            <person name="Sharon I."/>
            <person name="Castelle C.J."/>
            <person name="Probst A.J."/>
            <person name="Thomas B.C."/>
            <person name="Singh A."/>
            <person name="Wilkins M.J."/>
            <person name="Karaoz U."/>
            <person name="Brodie E.L."/>
            <person name="Williams K.H."/>
            <person name="Hubbard S.S."/>
            <person name="Banfield J.F."/>
        </authorList>
    </citation>
    <scope>NUCLEOTIDE SEQUENCE [LARGE SCALE GENOMIC DNA]</scope>
</reference>
<gene>
    <name evidence="1" type="ORF">A2719_01470</name>
</gene>
<dbReference type="EMBL" id="MHNK01000012">
    <property type="protein sequence ID" value="OGZ43630.1"/>
    <property type="molecule type" value="Genomic_DNA"/>
</dbReference>
<sequence>MKKRTDYDKENDTLFLHKGFEDGEKFKANIDLGELILDVSTKERVVGIQIFSASYFFKEFDIEKSILENISDATFKVRMTPHGVIIGFVIKATTIKNEIPAKIVVPLTARY</sequence>
<protein>
    <recommendedName>
        <fullName evidence="3">DUF2283 domain-containing protein</fullName>
    </recommendedName>
</protein>
<dbReference type="InterPro" id="IPR019270">
    <property type="entry name" value="DUF2283"/>
</dbReference>
<accession>A0A1G2G192</accession>
<proteinExistence type="predicted"/>